<feature type="region of interest" description="Disordered" evidence="1">
    <location>
        <begin position="1"/>
        <end position="28"/>
    </location>
</feature>
<name>A0A834M1M1_RHYFE</name>
<proteinExistence type="predicted"/>
<keyword evidence="3" id="KW-1185">Reference proteome</keyword>
<evidence type="ECO:0000313" key="3">
    <source>
        <dbReference type="Proteomes" id="UP000625711"/>
    </source>
</evidence>
<reference evidence="2" key="1">
    <citation type="submission" date="2020-08" db="EMBL/GenBank/DDBJ databases">
        <title>Genome sequencing and assembly of the red palm weevil Rhynchophorus ferrugineus.</title>
        <authorList>
            <person name="Dias G.B."/>
            <person name="Bergman C.M."/>
            <person name="Manee M."/>
        </authorList>
    </citation>
    <scope>NUCLEOTIDE SEQUENCE</scope>
    <source>
        <strain evidence="2">AA-2017</strain>
        <tissue evidence="2">Whole larva</tissue>
    </source>
</reference>
<evidence type="ECO:0000313" key="2">
    <source>
        <dbReference type="EMBL" id="KAF7263640.1"/>
    </source>
</evidence>
<dbReference type="Proteomes" id="UP000625711">
    <property type="component" value="Unassembled WGS sequence"/>
</dbReference>
<organism evidence="2 3">
    <name type="scientific">Rhynchophorus ferrugineus</name>
    <name type="common">Red palm weevil</name>
    <name type="synonym">Curculio ferrugineus</name>
    <dbReference type="NCBI Taxonomy" id="354439"/>
    <lineage>
        <taxon>Eukaryota</taxon>
        <taxon>Metazoa</taxon>
        <taxon>Ecdysozoa</taxon>
        <taxon>Arthropoda</taxon>
        <taxon>Hexapoda</taxon>
        <taxon>Insecta</taxon>
        <taxon>Pterygota</taxon>
        <taxon>Neoptera</taxon>
        <taxon>Endopterygota</taxon>
        <taxon>Coleoptera</taxon>
        <taxon>Polyphaga</taxon>
        <taxon>Cucujiformia</taxon>
        <taxon>Curculionidae</taxon>
        <taxon>Dryophthorinae</taxon>
        <taxon>Rhynchophorus</taxon>
    </lineage>
</organism>
<dbReference type="AlphaFoldDB" id="A0A834M1M1"/>
<sequence>MSVQQSHLNVSLNEPGTASNNANHVPSPSSPWCDCFLYDFYLKSLKELKAIPMNRLAEVYNLSQWLY</sequence>
<accession>A0A834M1M1</accession>
<comment type="caution">
    <text evidence="2">The sequence shown here is derived from an EMBL/GenBank/DDBJ whole genome shotgun (WGS) entry which is preliminary data.</text>
</comment>
<dbReference type="EMBL" id="JAACXV010020218">
    <property type="protein sequence ID" value="KAF7263640.1"/>
    <property type="molecule type" value="Genomic_DNA"/>
</dbReference>
<evidence type="ECO:0000256" key="1">
    <source>
        <dbReference type="SAM" id="MobiDB-lite"/>
    </source>
</evidence>
<gene>
    <name evidence="2" type="ORF">GWI33_001535</name>
</gene>
<feature type="compositionally biased region" description="Polar residues" evidence="1">
    <location>
        <begin position="1"/>
        <end position="27"/>
    </location>
</feature>
<protein>
    <submittedName>
        <fullName evidence="2">Uncharacterized protein</fullName>
    </submittedName>
</protein>